<proteinExistence type="predicted"/>
<sequence length="65" mass="7068">MARAVLVDGTTYREAEHAQGLAYSVAARAVAAVLRYHNAGVPARRDKATPLHDPFGRVPLVKRND</sequence>
<keyword evidence="2" id="KW-1185">Reference proteome</keyword>
<evidence type="ECO:0000313" key="2">
    <source>
        <dbReference type="Proteomes" id="UP000494125"/>
    </source>
</evidence>
<dbReference type="GeneID" id="93029757"/>
<dbReference type="Proteomes" id="UP000494125">
    <property type="component" value="Unassembled WGS sequence"/>
</dbReference>
<name>A0A6P2NR38_9BURK</name>
<protein>
    <submittedName>
        <fullName evidence="1">Uncharacterized protein</fullName>
    </submittedName>
</protein>
<gene>
    <name evidence="1" type="ORF">BDI24065_04686</name>
</gene>
<evidence type="ECO:0000313" key="1">
    <source>
        <dbReference type="EMBL" id="VWB97316.1"/>
    </source>
</evidence>
<dbReference type="RefSeq" id="WP_151048989.1">
    <property type="nucleotide sequence ID" value="NZ_CABVPN010000025.1"/>
</dbReference>
<dbReference type="EMBL" id="CABVPN010000025">
    <property type="protein sequence ID" value="VWB97316.1"/>
    <property type="molecule type" value="Genomic_DNA"/>
</dbReference>
<accession>A0A6P2NR38</accession>
<organism evidence="1 2">
    <name type="scientific">Burkholderia diffusa</name>
    <dbReference type="NCBI Taxonomy" id="488732"/>
    <lineage>
        <taxon>Bacteria</taxon>
        <taxon>Pseudomonadati</taxon>
        <taxon>Pseudomonadota</taxon>
        <taxon>Betaproteobacteria</taxon>
        <taxon>Burkholderiales</taxon>
        <taxon>Burkholderiaceae</taxon>
        <taxon>Burkholderia</taxon>
        <taxon>Burkholderia cepacia complex</taxon>
    </lineage>
</organism>
<dbReference type="AlphaFoldDB" id="A0A6P2NR38"/>
<reference evidence="1 2" key="1">
    <citation type="submission" date="2019-09" db="EMBL/GenBank/DDBJ databases">
        <authorList>
            <person name="Depoorter E."/>
        </authorList>
    </citation>
    <scope>NUCLEOTIDE SEQUENCE [LARGE SCALE GENOMIC DNA]</scope>
    <source>
        <strain evidence="1">LMG 24065</strain>
    </source>
</reference>